<reference evidence="4 5" key="1">
    <citation type="submission" date="2016-10" db="EMBL/GenBank/DDBJ databases">
        <authorList>
            <person name="de Groot N.N."/>
        </authorList>
    </citation>
    <scope>NUCLEOTIDE SEQUENCE [LARGE SCALE GENOMIC DNA]</scope>
    <source>
        <strain evidence="4 5">MP1X4</strain>
    </source>
</reference>
<dbReference type="PANTHER" id="PTHR46401:SF2">
    <property type="entry name" value="GLYCOSYLTRANSFERASE WBBK-RELATED"/>
    <property type="match status" value="1"/>
</dbReference>
<dbReference type="STRING" id="652787.SAMN05216490_1111"/>
<dbReference type="RefSeq" id="WP_172829217.1">
    <property type="nucleotide sequence ID" value="NZ_LT629740.1"/>
</dbReference>
<organism evidence="4 5">
    <name type="scientific">Mucilaginibacter mallensis</name>
    <dbReference type="NCBI Taxonomy" id="652787"/>
    <lineage>
        <taxon>Bacteria</taxon>
        <taxon>Pseudomonadati</taxon>
        <taxon>Bacteroidota</taxon>
        <taxon>Sphingobacteriia</taxon>
        <taxon>Sphingobacteriales</taxon>
        <taxon>Sphingobacteriaceae</taxon>
        <taxon>Mucilaginibacter</taxon>
    </lineage>
</organism>
<feature type="domain" description="Glycosyl transferase family 1" evidence="2">
    <location>
        <begin position="191"/>
        <end position="347"/>
    </location>
</feature>
<name>A0A1H1S0S0_MUCMA</name>
<feature type="domain" description="Glycosyltransferase subfamily 4-like N-terminal" evidence="3">
    <location>
        <begin position="61"/>
        <end position="177"/>
    </location>
</feature>
<sequence>MKIGYDAKRAFLNNTGLGNYSRWLIKAIAAHYPGNEYFLYTPRIKLNSRLSFLSQYKNLITITPESKFFTSWWRSKGIVKDLKRDGIEIYHGLSHELPSGTDKSGIRSVVTIHDLIFMRLPGNFGIISRKIYEAKVKYACKVADKIVAISQKTKDDIIELLGTDAVKIEVIYQSIDPIFTITQSEEQKEAASSKYNLPAQFLLSVGTIEPRKNLLLLAKALKYVDVIPLVVVGRPTKYLDEVKQYLTANNLINRAIFLHDVEFADLPAIYQLASAFIYPSRYEGFGLPVLEALNSGVPVIAATGSCLEEAGGPHSLYVNPDDEKDLAEKVSLILSDNALKQNMIAQGLQYAANFAQDKLSAQLMQLYKNL</sequence>
<dbReference type="AlphaFoldDB" id="A0A1H1S0S0"/>
<dbReference type="CDD" id="cd03809">
    <property type="entry name" value="GT4_MtfB-like"/>
    <property type="match status" value="1"/>
</dbReference>
<dbReference type="PANTHER" id="PTHR46401">
    <property type="entry name" value="GLYCOSYLTRANSFERASE WBBK-RELATED"/>
    <property type="match status" value="1"/>
</dbReference>
<dbReference type="InterPro" id="IPR001296">
    <property type="entry name" value="Glyco_trans_1"/>
</dbReference>
<keyword evidence="1 4" id="KW-0808">Transferase</keyword>
<evidence type="ECO:0000313" key="5">
    <source>
        <dbReference type="Proteomes" id="UP000199679"/>
    </source>
</evidence>
<keyword evidence="5" id="KW-1185">Reference proteome</keyword>
<gene>
    <name evidence="4" type="ORF">SAMN05216490_1111</name>
</gene>
<dbReference type="SUPFAM" id="SSF53756">
    <property type="entry name" value="UDP-Glycosyltransferase/glycogen phosphorylase"/>
    <property type="match status" value="1"/>
</dbReference>
<dbReference type="Pfam" id="PF13439">
    <property type="entry name" value="Glyco_transf_4"/>
    <property type="match status" value="1"/>
</dbReference>
<dbReference type="Gene3D" id="3.40.50.2000">
    <property type="entry name" value="Glycogen Phosphorylase B"/>
    <property type="match status" value="2"/>
</dbReference>
<evidence type="ECO:0000313" key="4">
    <source>
        <dbReference type="EMBL" id="SDS41416.1"/>
    </source>
</evidence>
<evidence type="ECO:0000256" key="1">
    <source>
        <dbReference type="ARBA" id="ARBA00022679"/>
    </source>
</evidence>
<evidence type="ECO:0000259" key="3">
    <source>
        <dbReference type="Pfam" id="PF13439"/>
    </source>
</evidence>
<dbReference type="GO" id="GO:0009103">
    <property type="term" value="P:lipopolysaccharide biosynthetic process"/>
    <property type="evidence" value="ECO:0007669"/>
    <property type="project" value="TreeGrafter"/>
</dbReference>
<accession>A0A1H1S0S0</accession>
<dbReference type="EMBL" id="LT629740">
    <property type="protein sequence ID" value="SDS41416.1"/>
    <property type="molecule type" value="Genomic_DNA"/>
</dbReference>
<protein>
    <submittedName>
        <fullName evidence="4">Glycosyltransferase involved in cell wall bisynthesis</fullName>
    </submittedName>
</protein>
<dbReference type="Pfam" id="PF00534">
    <property type="entry name" value="Glycos_transf_1"/>
    <property type="match status" value="1"/>
</dbReference>
<dbReference type="GO" id="GO:0016757">
    <property type="term" value="F:glycosyltransferase activity"/>
    <property type="evidence" value="ECO:0007669"/>
    <property type="project" value="InterPro"/>
</dbReference>
<evidence type="ECO:0000259" key="2">
    <source>
        <dbReference type="Pfam" id="PF00534"/>
    </source>
</evidence>
<dbReference type="InterPro" id="IPR028098">
    <property type="entry name" value="Glyco_trans_4-like_N"/>
</dbReference>
<proteinExistence type="predicted"/>
<dbReference type="Proteomes" id="UP000199679">
    <property type="component" value="Chromosome I"/>
</dbReference>